<dbReference type="STRING" id="39946.A2X6B3"/>
<feature type="domain" description="Exostosin GT47" evidence="1">
    <location>
        <begin position="1"/>
        <end position="68"/>
    </location>
</feature>
<proteinExistence type="predicted"/>
<dbReference type="Pfam" id="PF03016">
    <property type="entry name" value="Exostosin_GT47"/>
    <property type="match status" value="1"/>
</dbReference>
<evidence type="ECO:0000313" key="2">
    <source>
        <dbReference type="EMBL" id="EAY86373.1"/>
    </source>
</evidence>
<organism evidence="2 3">
    <name type="scientific">Oryza sativa subsp. indica</name>
    <name type="common">Rice</name>
    <dbReference type="NCBI Taxonomy" id="39946"/>
    <lineage>
        <taxon>Eukaryota</taxon>
        <taxon>Viridiplantae</taxon>
        <taxon>Streptophyta</taxon>
        <taxon>Embryophyta</taxon>
        <taxon>Tracheophyta</taxon>
        <taxon>Spermatophyta</taxon>
        <taxon>Magnoliopsida</taxon>
        <taxon>Liliopsida</taxon>
        <taxon>Poales</taxon>
        <taxon>Poaceae</taxon>
        <taxon>BOP clade</taxon>
        <taxon>Oryzoideae</taxon>
        <taxon>Oryzeae</taxon>
        <taxon>Oryzinae</taxon>
        <taxon>Oryza</taxon>
        <taxon>Oryza sativa</taxon>
    </lineage>
</organism>
<gene>
    <name evidence="2" type="ORF">OsI_07751</name>
</gene>
<dbReference type="Proteomes" id="UP000007015">
    <property type="component" value="Chromosome 2"/>
</dbReference>
<protein>
    <recommendedName>
        <fullName evidence="1">Exostosin GT47 domain-containing protein</fullName>
    </recommendedName>
</protein>
<keyword evidence="3" id="KW-1185">Reference proteome</keyword>
<reference evidence="2 3" key="1">
    <citation type="journal article" date="2005" name="PLoS Biol.">
        <title>The genomes of Oryza sativa: a history of duplications.</title>
        <authorList>
            <person name="Yu J."/>
            <person name="Wang J."/>
            <person name="Lin W."/>
            <person name="Li S."/>
            <person name="Li H."/>
            <person name="Zhou J."/>
            <person name="Ni P."/>
            <person name="Dong W."/>
            <person name="Hu S."/>
            <person name="Zeng C."/>
            <person name="Zhang J."/>
            <person name="Zhang Y."/>
            <person name="Li R."/>
            <person name="Xu Z."/>
            <person name="Li S."/>
            <person name="Li X."/>
            <person name="Zheng H."/>
            <person name="Cong L."/>
            <person name="Lin L."/>
            <person name="Yin J."/>
            <person name="Geng J."/>
            <person name="Li G."/>
            <person name="Shi J."/>
            <person name="Liu J."/>
            <person name="Lv H."/>
            <person name="Li J."/>
            <person name="Wang J."/>
            <person name="Deng Y."/>
            <person name="Ran L."/>
            <person name="Shi X."/>
            <person name="Wang X."/>
            <person name="Wu Q."/>
            <person name="Li C."/>
            <person name="Ren X."/>
            <person name="Wang J."/>
            <person name="Wang X."/>
            <person name="Li D."/>
            <person name="Liu D."/>
            <person name="Zhang X."/>
            <person name="Ji Z."/>
            <person name="Zhao W."/>
            <person name="Sun Y."/>
            <person name="Zhang Z."/>
            <person name="Bao J."/>
            <person name="Han Y."/>
            <person name="Dong L."/>
            <person name="Ji J."/>
            <person name="Chen P."/>
            <person name="Wu S."/>
            <person name="Liu J."/>
            <person name="Xiao Y."/>
            <person name="Bu D."/>
            <person name="Tan J."/>
            <person name="Yang L."/>
            <person name="Ye C."/>
            <person name="Zhang J."/>
            <person name="Xu J."/>
            <person name="Zhou Y."/>
            <person name="Yu Y."/>
            <person name="Zhang B."/>
            <person name="Zhuang S."/>
            <person name="Wei H."/>
            <person name="Liu B."/>
            <person name="Lei M."/>
            <person name="Yu H."/>
            <person name="Li Y."/>
            <person name="Xu H."/>
            <person name="Wei S."/>
            <person name="He X."/>
            <person name="Fang L."/>
            <person name="Zhang Z."/>
            <person name="Zhang Y."/>
            <person name="Huang X."/>
            <person name="Su Z."/>
            <person name="Tong W."/>
            <person name="Li J."/>
            <person name="Tong Z."/>
            <person name="Li S."/>
            <person name="Ye J."/>
            <person name="Wang L."/>
            <person name="Fang L."/>
            <person name="Lei T."/>
            <person name="Chen C."/>
            <person name="Chen H."/>
            <person name="Xu Z."/>
            <person name="Li H."/>
            <person name="Huang H."/>
            <person name="Zhang F."/>
            <person name="Xu H."/>
            <person name="Li N."/>
            <person name="Zhao C."/>
            <person name="Li S."/>
            <person name="Dong L."/>
            <person name="Huang Y."/>
            <person name="Li L."/>
            <person name="Xi Y."/>
            <person name="Qi Q."/>
            <person name="Li W."/>
            <person name="Zhang B."/>
            <person name="Hu W."/>
            <person name="Zhang Y."/>
            <person name="Tian X."/>
            <person name="Jiao Y."/>
            <person name="Liang X."/>
            <person name="Jin J."/>
            <person name="Gao L."/>
            <person name="Zheng W."/>
            <person name="Hao B."/>
            <person name="Liu S."/>
            <person name="Wang W."/>
            <person name="Yuan L."/>
            <person name="Cao M."/>
            <person name="McDermott J."/>
            <person name="Samudrala R."/>
            <person name="Wang J."/>
            <person name="Wong G.K."/>
            <person name="Yang H."/>
        </authorList>
    </citation>
    <scope>NUCLEOTIDE SEQUENCE [LARGE SCALE GENOMIC DNA]</scope>
    <source>
        <strain evidence="3">cv. 93-11</strain>
    </source>
</reference>
<dbReference type="EMBL" id="CM000127">
    <property type="protein sequence ID" value="EAY86373.1"/>
    <property type="molecule type" value="Genomic_DNA"/>
</dbReference>
<name>A2X6B3_ORYSI</name>
<dbReference type="InterPro" id="IPR040911">
    <property type="entry name" value="Exostosin_GT47"/>
</dbReference>
<sequence length="68" mass="8035">MTVLAVEANPWKGINFGVPFPSHLHPTSDAHVLRWQDRMRRRDRRWLWAFTGAPRLRSTKTVRAQIIE</sequence>
<evidence type="ECO:0000313" key="3">
    <source>
        <dbReference type="Proteomes" id="UP000007015"/>
    </source>
</evidence>
<dbReference type="AlphaFoldDB" id="A2X6B3"/>
<accession>A2X6B3</accession>
<dbReference type="HOGENOM" id="CLU_2798492_0_0_1"/>
<evidence type="ECO:0000259" key="1">
    <source>
        <dbReference type="Pfam" id="PF03016"/>
    </source>
</evidence>
<dbReference type="Gramene" id="BGIOSGA008472-TA">
    <property type="protein sequence ID" value="BGIOSGA008472-PA"/>
    <property type="gene ID" value="BGIOSGA008472"/>
</dbReference>